<organism evidence="1 2">
    <name type="scientific">Smallanthus sonchifolius</name>
    <dbReference type="NCBI Taxonomy" id="185202"/>
    <lineage>
        <taxon>Eukaryota</taxon>
        <taxon>Viridiplantae</taxon>
        <taxon>Streptophyta</taxon>
        <taxon>Embryophyta</taxon>
        <taxon>Tracheophyta</taxon>
        <taxon>Spermatophyta</taxon>
        <taxon>Magnoliopsida</taxon>
        <taxon>eudicotyledons</taxon>
        <taxon>Gunneridae</taxon>
        <taxon>Pentapetalae</taxon>
        <taxon>asterids</taxon>
        <taxon>campanulids</taxon>
        <taxon>Asterales</taxon>
        <taxon>Asteraceae</taxon>
        <taxon>Asteroideae</taxon>
        <taxon>Heliantheae alliance</taxon>
        <taxon>Millerieae</taxon>
        <taxon>Smallanthus</taxon>
    </lineage>
</organism>
<reference evidence="1 2" key="2">
    <citation type="journal article" date="2022" name="Mol. Ecol. Resour.">
        <title>The genomes of chicory, endive, great burdock and yacon provide insights into Asteraceae paleo-polyploidization history and plant inulin production.</title>
        <authorList>
            <person name="Fan W."/>
            <person name="Wang S."/>
            <person name="Wang H."/>
            <person name="Wang A."/>
            <person name="Jiang F."/>
            <person name="Liu H."/>
            <person name="Zhao H."/>
            <person name="Xu D."/>
            <person name="Zhang Y."/>
        </authorList>
    </citation>
    <scope>NUCLEOTIDE SEQUENCE [LARGE SCALE GENOMIC DNA]</scope>
    <source>
        <strain evidence="2">cv. Yunnan</strain>
        <tissue evidence="1">Leaves</tissue>
    </source>
</reference>
<protein>
    <submittedName>
        <fullName evidence="1">Uncharacterized protein</fullName>
    </submittedName>
</protein>
<dbReference type="Proteomes" id="UP001056120">
    <property type="component" value="Linkage Group LG17"/>
</dbReference>
<reference evidence="2" key="1">
    <citation type="journal article" date="2022" name="Mol. Ecol. Resour.">
        <title>The genomes of chicory, endive, great burdock and yacon provide insights into Asteraceae palaeo-polyploidization history and plant inulin production.</title>
        <authorList>
            <person name="Fan W."/>
            <person name="Wang S."/>
            <person name="Wang H."/>
            <person name="Wang A."/>
            <person name="Jiang F."/>
            <person name="Liu H."/>
            <person name="Zhao H."/>
            <person name="Xu D."/>
            <person name="Zhang Y."/>
        </authorList>
    </citation>
    <scope>NUCLEOTIDE SEQUENCE [LARGE SCALE GENOMIC DNA]</scope>
    <source>
        <strain evidence="2">cv. Yunnan</strain>
    </source>
</reference>
<sequence length="448" mass="50194">MGHGGGHSCCNKQKVKRGLWSPEEDEKLINYITSHGHGCWSSVPKLAGLQRCGKSCRLRWINYLRPDLKRGSFSAQEATLIVDLHRILGNRWAQIAKHLPGRTDNEVKNFWNSSIKKKLLAHSHLSSHHLTTTFPNPKTTNIHVPLTGDHQYYDGLFDASYPNVISQYPPHMIHNQDHLLQTPPPAISQPLLINLDNTNDPTPNLPPLPPSFLVNSSSVFDPTMESLNYYDHINILKPENYDIILSQNSDHNHPIIPFKLGVQANSFELTTNITQPIINCHGLNPSASSQIEYLETFVTDFLSSSSSPPSSLVLPPFMGSKVKSLIVLGTIRCLRHDDECDGRKLLKKSAQDLIENIDEDVASMTGDNSTPIIELENSTGKSLMMSENNSFVRSTHCDLKRNLEDVYEIDESTSLSATKIRMNPRSVGTLHAKEKLLTPKLIKMESNF</sequence>
<dbReference type="EMBL" id="CM042034">
    <property type="protein sequence ID" value="KAI3761649.1"/>
    <property type="molecule type" value="Genomic_DNA"/>
</dbReference>
<keyword evidence="2" id="KW-1185">Reference proteome</keyword>
<evidence type="ECO:0000313" key="1">
    <source>
        <dbReference type="EMBL" id="KAI3761649.1"/>
    </source>
</evidence>
<accession>A0ACB9ERJ0</accession>
<name>A0ACB9ERJ0_9ASTR</name>
<comment type="caution">
    <text evidence="1">The sequence shown here is derived from an EMBL/GenBank/DDBJ whole genome shotgun (WGS) entry which is preliminary data.</text>
</comment>
<evidence type="ECO:0000313" key="2">
    <source>
        <dbReference type="Proteomes" id="UP001056120"/>
    </source>
</evidence>
<proteinExistence type="predicted"/>
<gene>
    <name evidence="1" type="ORF">L1987_52070</name>
</gene>